<evidence type="ECO:0000313" key="2">
    <source>
        <dbReference type="EMBL" id="MFC3154046.1"/>
    </source>
</evidence>
<comment type="caution">
    <text evidence="2">The sequence shown here is derived from an EMBL/GenBank/DDBJ whole genome shotgun (WGS) entry which is preliminary data.</text>
</comment>
<evidence type="ECO:0000313" key="3">
    <source>
        <dbReference type="Proteomes" id="UP001595548"/>
    </source>
</evidence>
<keyword evidence="1" id="KW-0175">Coiled coil</keyword>
<keyword evidence="1" id="KW-0831">Ubiquinone biosynthesis</keyword>
<feature type="coiled-coil region" evidence="1">
    <location>
        <begin position="46"/>
        <end position="73"/>
    </location>
</feature>
<dbReference type="RefSeq" id="WP_382414126.1">
    <property type="nucleotide sequence ID" value="NZ_AP031500.1"/>
</dbReference>
<proteinExistence type="inferred from homology"/>
<protein>
    <recommendedName>
        <fullName evidence="1">Ubiquinone biosynthesis accessory factor UbiK</fullName>
    </recommendedName>
</protein>
<dbReference type="Proteomes" id="UP001595548">
    <property type="component" value="Unassembled WGS sequence"/>
</dbReference>
<dbReference type="InterPro" id="IPR007475">
    <property type="entry name" value="UbiK"/>
</dbReference>
<gene>
    <name evidence="1" type="primary">ubiK</name>
    <name evidence="2" type="ORF">ACFOEB_02455</name>
</gene>
<dbReference type="Pfam" id="PF04380">
    <property type="entry name" value="BMFP"/>
    <property type="match status" value="1"/>
</dbReference>
<reference evidence="3" key="1">
    <citation type="journal article" date="2019" name="Int. J. Syst. Evol. Microbiol.">
        <title>The Global Catalogue of Microorganisms (GCM) 10K type strain sequencing project: providing services to taxonomists for standard genome sequencing and annotation.</title>
        <authorList>
            <consortium name="The Broad Institute Genomics Platform"/>
            <consortium name="The Broad Institute Genome Sequencing Center for Infectious Disease"/>
            <person name="Wu L."/>
            <person name="Ma J."/>
        </authorList>
    </citation>
    <scope>NUCLEOTIDE SEQUENCE [LARGE SCALE GENOMIC DNA]</scope>
    <source>
        <strain evidence="3">KCTC 52141</strain>
    </source>
</reference>
<sequence length="81" mass="8880">MSDFTQRIFSELQNALPGADALPRAQLQAALESVVRRMDLVTRADFDAQAAVLARTRARLEALEAEVAKLELNIDPSPTQS</sequence>
<evidence type="ECO:0000256" key="1">
    <source>
        <dbReference type="HAMAP-Rule" id="MF_02216"/>
    </source>
</evidence>
<comment type="pathway">
    <text evidence="1">Cofactor biosynthesis; ubiquinone biosynthesis.</text>
</comment>
<dbReference type="HAMAP" id="MF_02216">
    <property type="entry name" value="UbiK"/>
    <property type="match status" value="1"/>
</dbReference>
<keyword evidence="1" id="KW-0963">Cytoplasm</keyword>
<keyword evidence="3" id="KW-1185">Reference proteome</keyword>
<accession>A0ABV7HRA8</accession>
<name>A0ABV7HRA8_9GAMM</name>
<dbReference type="EMBL" id="JBHRTL010000003">
    <property type="protein sequence ID" value="MFC3154046.1"/>
    <property type="molecule type" value="Genomic_DNA"/>
</dbReference>
<comment type="similarity">
    <text evidence="1">Belongs to the UbiK family.</text>
</comment>
<comment type="function">
    <text evidence="1">Required for efficient ubiquinone (coenzyme Q) biosynthesis. UbiK is probably an accessory factor of Ubi enzymes and facilitates ubiquinone biosynthesis by acting as an assembly factor, a targeting factor, or both.</text>
</comment>
<dbReference type="PANTHER" id="PTHR38040:SF1">
    <property type="entry name" value="UBIQUINONE BIOSYNTHESIS ACCESSORY FACTOR UBIK"/>
    <property type="match status" value="1"/>
</dbReference>
<dbReference type="PANTHER" id="PTHR38040">
    <property type="entry name" value="UBIQUINONE BIOSYNTHESIS ACCESSORY FACTOR UBIK"/>
    <property type="match status" value="1"/>
</dbReference>
<organism evidence="2 3">
    <name type="scientific">Gilvimarinus japonicus</name>
    <dbReference type="NCBI Taxonomy" id="1796469"/>
    <lineage>
        <taxon>Bacteria</taxon>
        <taxon>Pseudomonadati</taxon>
        <taxon>Pseudomonadota</taxon>
        <taxon>Gammaproteobacteria</taxon>
        <taxon>Cellvibrionales</taxon>
        <taxon>Cellvibrionaceae</taxon>
        <taxon>Gilvimarinus</taxon>
    </lineage>
</organism>
<comment type="subcellular location">
    <subcellularLocation>
        <location evidence="1">Cytoplasm</location>
    </subcellularLocation>
</comment>